<dbReference type="AlphaFoldDB" id="A0A7Y4MSI7"/>
<proteinExistence type="predicted"/>
<evidence type="ECO:0008006" key="3">
    <source>
        <dbReference type="Google" id="ProtNLM"/>
    </source>
</evidence>
<protein>
    <recommendedName>
        <fullName evidence="3">DUF4258 domain-containing protein</fullName>
    </recommendedName>
</protein>
<organism evidence="1 2">
    <name type="scientific">Myxococcus xanthus</name>
    <dbReference type="NCBI Taxonomy" id="34"/>
    <lineage>
        <taxon>Bacteria</taxon>
        <taxon>Pseudomonadati</taxon>
        <taxon>Myxococcota</taxon>
        <taxon>Myxococcia</taxon>
        <taxon>Myxococcales</taxon>
        <taxon>Cystobacterineae</taxon>
        <taxon>Myxococcaceae</taxon>
        <taxon>Myxococcus</taxon>
    </lineage>
</organism>
<evidence type="ECO:0000313" key="2">
    <source>
        <dbReference type="Proteomes" id="UP000533080"/>
    </source>
</evidence>
<dbReference type="Proteomes" id="UP000533080">
    <property type="component" value="Unassembled WGS sequence"/>
</dbReference>
<name>A0A7Y4MSI7_MYXXA</name>
<comment type="caution">
    <text evidence="1">The sequence shown here is derived from an EMBL/GenBank/DDBJ whole genome shotgun (WGS) entry which is preliminary data.</text>
</comment>
<accession>A0A7Y4MSI7</accession>
<evidence type="ECO:0000313" key="1">
    <source>
        <dbReference type="EMBL" id="NOJ80517.1"/>
    </source>
</evidence>
<dbReference type="EMBL" id="JABFNT010000060">
    <property type="protein sequence ID" value="NOJ80517.1"/>
    <property type="molecule type" value="Genomic_DNA"/>
</dbReference>
<gene>
    <name evidence="1" type="ORF">HNV28_19660</name>
</gene>
<sequence length="122" mass="14283">MASWQQEVHAMPVCRPPVSPGFSATRHFVERSSLRQLRDDVLDFILEFGIRTRATGMTHVTVLERELPWAWRSLDVARQARGWIVLLNDEERLITCYRRGDANRFIRRKPKHRMSGVQLQGL</sequence>
<reference evidence="1 2" key="1">
    <citation type="submission" date="2020-05" db="EMBL/GenBank/DDBJ databases">
        <authorList>
            <person name="Whitworth D."/>
        </authorList>
    </citation>
    <scope>NUCLEOTIDE SEQUENCE [LARGE SCALE GENOMIC DNA]</scope>
    <source>
        <strain evidence="1 2">AM005</strain>
    </source>
</reference>